<dbReference type="AlphaFoldDB" id="A0A8X6QI15"/>
<evidence type="ECO:0000256" key="1">
    <source>
        <dbReference type="ARBA" id="ARBA00005369"/>
    </source>
</evidence>
<comment type="similarity">
    <text evidence="1">Belongs to the methyltransferase superfamily. L-isoaspartyl/D-aspartyl protein methyltransferase family.</text>
</comment>
<dbReference type="InterPro" id="IPR029063">
    <property type="entry name" value="SAM-dependent_MTases_sf"/>
</dbReference>
<protein>
    <submittedName>
        <fullName evidence="3">Protein-L-isoaspartate O-methyltransferase domain-containing protein 2</fullName>
    </submittedName>
</protein>
<feature type="compositionally biased region" description="Polar residues" evidence="2">
    <location>
        <begin position="483"/>
        <end position="496"/>
    </location>
</feature>
<dbReference type="InterPro" id="IPR000682">
    <property type="entry name" value="PCMT"/>
</dbReference>
<feature type="compositionally biased region" description="Low complexity" evidence="2">
    <location>
        <begin position="428"/>
        <end position="440"/>
    </location>
</feature>
<dbReference type="Proteomes" id="UP000887013">
    <property type="component" value="Unassembled WGS sequence"/>
</dbReference>
<feature type="region of interest" description="Disordered" evidence="2">
    <location>
        <begin position="425"/>
        <end position="455"/>
    </location>
</feature>
<evidence type="ECO:0000313" key="4">
    <source>
        <dbReference type="Proteomes" id="UP000887013"/>
    </source>
</evidence>
<evidence type="ECO:0000313" key="3">
    <source>
        <dbReference type="EMBL" id="GFU20197.1"/>
    </source>
</evidence>
<dbReference type="Pfam" id="PF01135">
    <property type="entry name" value="PCMT"/>
    <property type="match status" value="1"/>
</dbReference>
<dbReference type="PANTHER" id="PTHR11579">
    <property type="entry name" value="PROTEIN-L-ISOASPARTATE O-METHYLTRANSFERASE"/>
    <property type="match status" value="1"/>
</dbReference>
<dbReference type="OrthoDB" id="10257972at2759"/>
<comment type="caution">
    <text evidence="3">The sequence shown here is derived from an EMBL/GenBank/DDBJ whole genome shotgun (WGS) entry which is preliminary data.</text>
</comment>
<proteinExistence type="inferred from homology"/>
<feature type="region of interest" description="Disordered" evidence="2">
    <location>
        <begin position="371"/>
        <end position="392"/>
    </location>
</feature>
<dbReference type="SUPFAM" id="SSF53335">
    <property type="entry name" value="S-adenosyl-L-methionine-dependent methyltransferases"/>
    <property type="match status" value="1"/>
</dbReference>
<dbReference type="GO" id="GO:0005737">
    <property type="term" value="C:cytoplasm"/>
    <property type="evidence" value="ECO:0007669"/>
    <property type="project" value="TreeGrafter"/>
</dbReference>
<reference evidence="3" key="1">
    <citation type="submission" date="2020-08" db="EMBL/GenBank/DDBJ databases">
        <title>Multicomponent nature underlies the extraordinary mechanical properties of spider dragline silk.</title>
        <authorList>
            <person name="Kono N."/>
            <person name="Nakamura H."/>
            <person name="Mori M."/>
            <person name="Yoshida Y."/>
            <person name="Ohtoshi R."/>
            <person name="Malay A.D."/>
            <person name="Moran D.A.P."/>
            <person name="Tomita M."/>
            <person name="Numata K."/>
            <person name="Arakawa K."/>
        </authorList>
    </citation>
    <scope>NUCLEOTIDE SEQUENCE</scope>
</reference>
<dbReference type="EMBL" id="BMAW01031226">
    <property type="protein sequence ID" value="GFU20197.1"/>
    <property type="molecule type" value="Genomic_DNA"/>
</dbReference>
<feature type="compositionally biased region" description="Pro residues" evidence="2">
    <location>
        <begin position="441"/>
        <end position="450"/>
    </location>
</feature>
<accession>A0A8X6QI15</accession>
<feature type="compositionally biased region" description="Basic residues" evidence="2">
    <location>
        <begin position="501"/>
        <end position="512"/>
    </location>
</feature>
<organism evidence="3 4">
    <name type="scientific">Nephila pilipes</name>
    <name type="common">Giant wood spider</name>
    <name type="synonym">Nephila maculata</name>
    <dbReference type="NCBI Taxonomy" id="299642"/>
    <lineage>
        <taxon>Eukaryota</taxon>
        <taxon>Metazoa</taxon>
        <taxon>Ecdysozoa</taxon>
        <taxon>Arthropoda</taxon>
        <taxon>Chelicerata</taxon>
        <taxon>Arachnida</taxon>
        <taxon>Araneae</taxon>
        <taxon>Araneomorphae</taxon>
        <taxon>Entelegynae</taxon>
        <taxon>Araneoidea</taxon>
        <taxon>Nephilidae</taxon>
        <taxon>Nephila</taxon>
    </lineage>
</organism>
<feature type="region of interest" description="Disordered" evidence="2">
    <location>
        <begin position="483"/>
        <end position="536"/>
    </location>
</feature>
<evidence type="ECO:0000256" key="2">
    <source>
        <dbReference type="SAM" id="MobiDB-lite"/>
    </source>
</evidence>
<dbReference type="Gene3D" id="3.40.50.150">
    <property type="entry name" value="Vaccinia Virus protein VP39"/>
    <property type="match status" value="1"/>
</dbReference>
<sequence>MSIRSAAVKLHYRGTILKKIADLNDLAILAPSTSTRFSHDSASTIDYALANNFYCLGFPIFFLRVHFNPQPMTQFFFEINIKMGGSVSAGKSNDELIDHLVEAEFIKTPQIQRVFRAVDRGNYYAPNQKQNAYKDIAWRMGNLHLSAPCVYSVVMEALKLRPGLSFLNLGSGSGYLSTMAGLVLGPYGVNHGIELYNDIVDFAYERLDDFLKNSQAVDEYEFCEPTFIVGNCLTLDSTCAQYDRVYCGASCPEEYEPYIKNLVRVGGILIMPLNEKLLKITRVSDTKWHTVKVLSVSFAPLISPPTSKEPVNAIKLNDICPPNLQQICRSTIRTLLRNNVDAEHPKLKLKQLRKERRPRRQVRRIVIPFYDDSDASNSPTDSEFDFDSDTPEYTISSRIPSRMSVFLEDFLRRHAELQLLRDMEESISHSNSSSDSEAQAPPSPAPPPAPAEESTGSKMDIAAEVSSDNELFSLITVSNIRQSSSSDESSGFMNPPSQSTRSRKKRLLKRKRSNSDKAAGTSSGTTSEPKRKVHRSAATVVWKKFVDLKKEKGEAENKEEASDGENYTDYMVKRIGALPLPSLILRYLNYRRENL</sequence>
<keyword evidence="4" id="KW-1185">Reference proteome</keyword>
<dbReference type="PANTHER" id="PTHR11579:SF9">
    <property type="entry name" value="PROTEIN-L-ISOASPARTATE O-METHYLTRANSFERASE"/>
    <property type="match status" value="1"/>
</dbReference>
<name>A0A8X6QI15_NEPPI</name>
<dbReference type="GO" id="GO:0004719">
    <property type="term" value="F:protein-L-isoaspartate (D-aspartate) O-methyltransferase activity"/>
    <property type="evidence" value="ECO:0007669"/>
    <property type="project" value="InterPro"/>
</dbReference>
<gene>
    <name evidence="3" type="primary">PCMTD2</name>
    <name evidence="3" type="ORF">NPIL_126481</name>
</gene>